<dbReference type="OrthoDB" id="2599194at2"/>
<evidence type="ECO:0000313" key="2">
    <source>
        <dbReference type="Proteomes" id="UP000295334"/>
    </source>
</evidence>
<reference evidence="1 2" key="1">
    <citation type="submission" date="2019-03" db="EMBL/GenBank/DDBJ databases">
        <authorList>
            <person name="Kim M.K.M."/>
        </authorList>
    </citation>
    <scope>NUCLEOTIDE SEQUENCE [LARGE SCALE GENOMIC DNA]</scope>
    <source>
        <strain evidence="1 2">17J68-12</strain>
    </source>
</reference>
<dbReference type="AlphaFoldDB" id="A0A4V2NVM5"/>
<dbReference type="SUPFAM" id="SSF109854">
    <property type="entry name" value="DinB/YfiT-like putative metalloenzymes"/>
    <property type="match status" value="1"/>
</dbReference>
<comment type="caution">
    <text evidence="1">The sequence shown here is derived from an EMBL/GenBank/DDBJ whole genome shotgun (WGS) entry which is preliminary data.</text>
</comment>
<organism evidence="1 2">
    <name type="scientific">Flaviaesturariibacter flavus</name>
    <dbReference type="NCBI Taxonomy" id="2502780"/>
    <lineage>
        <taxon>Bacteria</taxon>
        <taxon>Pseudomonadati</taxon>
        <taxon>Bacteroidota</taxon>
        <taxon>Chitinophagia</taxon>
        <taxon>Chitinophagales</taxon>
        <taxon>Chitinophagaceae</taxon>
        <taxon>Flaviaestuariibacter</taxon>
    </lineage>
</organism>
<dbReference type="InterPro" id="IPR011463">
    <property type="entry name" value="DUF1569"/>
</dbReference>
<keyword evidence="2" id="KW-1185">Reference proteome</keyword>
<gene>
    <name evidence="1" type="ORF">EPD60_09040</name>
</gene>
<dbReference type="EMBL" id="SJZI01000042">
    <property type="protein sequence ID" value="TCJ14142.1"/>
    <property type="molecule type" value="Genomic_DNA"/>
</dbReference>
<protein>
    <submittedName>
        <fullName evidence="1">DUF1569 domain-containing protein</fullName>
    </submittedName>
</protein>
<accession>A0A4V2NVM5</accession>
<dbReference type="Pfam" id="PF07606">
    <property type="entry name" value="DUF1569"/>
    <property type="match status" value="1"/>
</dbReference>
<dbReference type="RefSeq" id="WP_131448975.1">
    <property type="nucleotide sequence ID" value="NZ_SJZI01000042.1"/>
</dbReference>
<dbReference type="InterPro" id="IPR034660">
    <property type="entry name" value="DinB/YfiT-like"/>
</dbReference>
<sequence>MNDLFNPESARRLLDRLYRLQPEQPPLWGKMNAAQMLTHCQAPFATYFGELHLRRSLMGLLFGPLAKRRLLSDKPWPHSLPTAPEFIVTDVRDFAEEQEKLAAQIERFSGSSILLHPPRHPFFGKMSAQEWSRLAYKHTDHHLRQFGV</sequence>
<proteinExistence type="predicted"/>
<name>A0A4V2NVM5_9BACT</name>
<dbReference type="Proteomes" id="UP000295334">
    <property type="component" value="Unassembled WGS sequence"/>
</dbReference>
<evidence type="ECO:0000313" key="1">
    <source>
        <dbReference type="EMBL" id="TCJ14142.1"/>
    </source>
</evidence>
<dbReference type="Gene3D" id="1.20.120.450">
    <property type="entry name" value="dinb family like domain"/>
    <property type="match status" value="1"/>
</dbReference>